<evidence type="ECO:0000313" key="1">
    <source>
        <dbReference type="EMBL" id="DAF50297.1"/>
    </source>
</evidence>
<reference evidence="1" key="1">
    <citation type="journal article" date="2021" name="Proc. Natl. Acad. Sci. U.S.A.">
        <title>A Catalog of Tens of Thousands of Viruses from Human Metagenomes Reveals Hidden Associations with Chronic Diseases.</title>
        <authorList>
            <person name="Tisza M.J."/>
            <person name="Buck C.B."/>
        </authorList>
    </citation>
    <scope>NUCLEOTIDE SEQUENCE</scope>
    <source>
        <strain evidence="1">CtBCr48</strain>
    </source>
</reference>
<sequence length="627" mass="67992">MVTLERPAYYSANRYSQYVGLSTDSKTAIKANNGDEFYEIDTAKFYRYNGHSEEWIEQPSDTTAIDTGLPTITSETAGRFLSNDGNVTHWQTIASKNFVIQLTENASNKSYTADKTYVEIKAAFDNKENLVVRLNNSEFSLMNVEFANVNEAGFTFGYTEVRTRGQVIVTRAIHYEHSSTEDKWTDADVDTDLSNYLSLEGGTISGELHLSTEPTENTHAVTKQYVDKHNMIVRMSYNATAGIDADKSIQEISNASLAKKYIHAELNGDVFMLTSISAAEATFSKIEENKVTMIVYAEGTWDKREYELLPLKGGTMSGNINMNSNFITNAQKIHVDGSAPIYIGSVIEQGVNAPRLVGSTSGEAAFVKASSQNDYVPVSVGDPTSPNHAVNLRQLTQEVLADAPTADGCIANKKYVDDSVKTRLPIIQADQGQLKAYLQNGANPDTCIVSNSGTAQCIARYTANGHLIDQGQPTENNQLANKKYVDDKIASYNQRTGDFAVSGNLTVNGIASVIQAPEQNVDVTNKGYVDTQIAASVADKVKKQSVAVSGSSSVNVPLSNGVYLLTVSDNAHGGLVCVSVFPDGEIISGLVDLNGWKCEKLTTQQGVVLTNVVASDMTVYTTSIGED</sequence>
<organism evidence="1">
    <name type="scientific">Siphoviridae sp. ctBCr48</name>
    <dbReference type="NCBI Taxonomy" id="2827802"/>
    <lineage>
        <taxon>Viruses</taxon>
        <taxon>Duplodnaviria</taxon>
        <taxon>Heunggongvirae</taxon>
        <taxon>Uroviricota</taxon>
        <taxon>Caudoviricetes</taxon>
    </lineage>
</organism>
<protein>
    <recommendedName>
        <fullName evidence="2">Tail fiber protein</fullName>
    </recommendedName>
</protein>
<proteinExistence type="predicted"/>
<dbReference type="EMBL" id="BK032595">
    <property type="protein sequence ID" value="DAF50297.1"/>
    <property type="molecule type" value="Genomic_DNA"/>
</dbReference>
<accession>A0A8S5SH08</accession>
<evidence type="ECO:0008006" key="2">
    <source>
        <dbReference type="Google" id="ProtNLM"/>
    </source>
</evidence>
<name>A0A8S5SH08_9CAUD</name>